<feature type="transmembrane region" description="Helical" evidence="1">
    <location>
        <begin position="12"/>
        <end position="30"/>
    </location>
</feature>
<accession>A0ABZ2NG66</accession>
<protein>
    <submittedName>
        <fullName evidence="2">Uncharacterized protein</fullName>
    </submittedName>
</protein>
<reference evidence="2 3" key="1">
    <citation type="submission" date="2024-02" db="EMBL/GenBank/DDBJ databases">
        <title>Seven novel Bacillus-like species.</title>
        <authorList>
            <person name="Liu G."/>
        </authorList>
    </citation>
    <scope>NUCLEOTIDE SEQUENCE [LARGE SCALE GENOMIC DNA]</scope>
    <source>
        <strain evidence="2 3">FJAT-52054</strain>
    </source>
</reference>
<dbReference type="RefSeq" id="WP_338778732.1">
    <property type="nucleotide sequence ID" value="NZ_CP147407.1"/>
</dbReference>
<organism evidence="2 3">
    <name type="scientific">Metabacillus sediminis</name>
    <dbReference type="NCBI Taxonomy" id="3117746"/>
    <lineage>
        <taxon>Bacteria</taxon>
        <taxon>Bacillati</taxon>
        <taxon>Bacillota</taxon>
        <taxon>Bacilli</taxon>
        <taxon>Bacillales</taxon>
        <taxon>Bacillaceae</taxon>
        <taxon>Metabacillus</taxon>
    </lineage>
</organism>
<gene>
    <name evidence="2" type="ORF">WCV65_19150</name>
</gene>
<proteinExistence type="predicted"/>
<keyword evidence="3" id="KW-1185">Reference proteome</keyword>
<dbReference type="EMBL" id="CP147407">
    <property type="protein sequence ID" value="WXB96625.1"/>
    <property type="molecule type" value="Genomic_DNA"/>
</dbReference>
<keyword evidence="1" id="KW-1133">Transmembrane helix</keyword>
<keyword evidence="1" id="KW-0472">Membrane</keyword>
<sequence length="52" mass="5914">MLLIPEIIKHTVLILSIVQCTYAACIILLGDTLYEQFEDGVVYNPRNIFSKT</sequence>
<evidence type="ECO:0000256" key="1">
    <source>
        <dbReference type="SAM" id="Phobius"/>
    </source>
</evidence>
<evidence type="ECO:0000313" key="3">
    <source>
        <dbReference type="Proteomes" id="UP001377337"/>
    </source>
</evidence>
<evidence type="ECO:0000313" key="2">
    <source>
        <dbReference type="EMBL" id="WXB96625.1"/>
    </source>
</evidence>
<keyword evidence="1" id="KW-0812">Transmembrane</keyword>
<name>A0ABZ2NG66_9BACI</name>
<dbReference type="Proteomes" id="UP001377337">
    <property type="component" value="Chromosome"/>
</dbReference>